<dbReference type="Proteomes" id="UP001652740">
    <property type="component" value="Unplaced"/>
</dbReference>
<dbReference type="InterPro" id="IPR033116">
    <property type="entry name" value="TRYPSIN_SER"/>
</dbReference>
<dbReference type="GeneID" id="113520773"/>
<comment type="similarity">
    <text evidence="1">Belongs to the peptidase S1 family.</text>
</comment>
<keyword evidence="12" id="KW-1185">Reference proteome</keyword>
<dbReference type="InterPro" id="IPR001314">
    <property type="entry name" value="Peptidase_S1A"/>
</dbReference>
<evidence type="ECO:0000256" key="3">
    <source>
        <dbReference type="ARBA" id="ARBA00022757"/>
    </source>
</evidence>
<evidence type="ECO:0000256" key="7">
    <source>
        <dbReference type="ARBA" id="ARBA00023157"/>
    </source>
</evidence>
<dbReference type="RefSeq" id="XP_026761981.1">
    <property type="nucleotide sequence ID" value="XM_026906180.3"/>
</dbReference>
<evidence type="ECO:0000256" key="6">
    <source>
        <dbReference type="ARBA" id="ARBA00023145"/>
    </source>
</evidence>
<evidence type="ECO:0000256" key="9">
    <source>
        <dbReference type="ARBA" id="ARBA00038868"/>
    </source>
</evidence>
<dbReference type="GO" id="GO:0007586">
    <property type="term" value="P:digestion"/>
    <property type="evidence" value="ECO:0007669"/>
    <property type="project" value="UniProtKB-KW"/>
</dbReference>
<keyword evidence="3" id="KW-0222">Digestion</keyword>
<evidence type="ECO:0000313" key="13">
    <source>
        <dbReference type="RefSeq" id="XP_026761981.1"/>
    </source>
</evidence>
<evidence type="ECO:0000256" key="8">
    <source>
        <dbReference type="ARBA" id="ARBA00036320"/>
    </source>
</evidence>
<keyword evidence="2 10" id="KW-0645">Protease</keyword>
<name>A0A6J1X6P1_GALME</name>
<evidence type="ECO:0000256" key="4">
    <source>
        <dbReference type="ARBA" id="ARBA00022801"/>
    </source>
</evidence>
<dbReference type="Pfam" id="PF00089">
    <property type="entry name" value="Trypsin"/>
    <property type="match status" value="1"/>
</dbReference>
<dbReference type="GO" id="GO:0004252">
    <property type="term" value="F:serine-type endopeptidase activity"/>
    <property type="evidence" value="ECO:0007669"/>
    <property type="project" value="UniProtKB-EC"/>
</dbReference>
<dbReference type="InterPro" id="IPR050430">
    <property type="entry name" value="Peptidase_S1"/>
</dbReference>
<sequence length="253" mass="27744">MSSKLFTIFTALYYYILVVKCGRVKRVVNGYEVACGAQPRVASLRNITNDQHICGVTLLSPLFALTAAHCVQREPHQYTIQINNYCQQPPPKAQVLEIITHKLYDRLSLAHDISLLRINVDLDDVTWLNDTVLPKSSFGLAGQCMIYGYGYADLKSKQTSEILSVAKVQLISLDECKEILGPVAPEYDSGMLCAAGIEADSCQGDSGGPVLCNEFEIQGISSYGLSCGVPGIPAVYTSIGPHLQWIRKVTNIR</sequence>
<dbReference type="PANTHER" id="PTHR24276">
    <property type="entry name" value="POLYSERASE-RELATED"/>
    <property type="match status" value="1"/>
</dbReference>
<dbReference type="GO" id="GO:0006508">
    <property type="term" value="P:proteolysis"/>
    <property type="evidence" value="ECO:0007669"/>
    <property type="project" value="UniProtKB-KW"/>
</dbReference>
<evidence type="ECO:0000256" key="1">
    <source>
        <dbReference type="ARBA" id="ARBA00007664"/>
    </source>
</evidence>
<dbReference type="OrthoDB" id="6380398at2759"/>
<dbReference type="SUPFAM" id="SSF50494">
    <property type="entry name" value="Trypsin-like serine proteases"/>
    <property type="match status" value="1"/>
</dbReference>
<dbReference type="InParanoid" id="A0A6J1X6P1"/>
<dbReference type="InterPro" id="IPR001254">
    <property type="entry name" value="Trypsin_dom"/>
</dbReference>
<dbReference type="PROSITE" id="PS00135">
    <property type="entry name" value="TRYPSIN_SER"/>
    <property type="match status" value="1"/>
</dbReference>
<protein>
    <recommendedName>
        <fullName evidence="9">trypsin</fullName>
        <ecNumber evidence="9">3.4.21.4</ecNumber>
    </recommendedName>
</protein>
<evidence type="ECO:0000259" key="11">
    <source>
        <dbReference type="PROSITE" id="PS50240"/>
    </source>
</evidence>
<organism evidence="12 13">
    <name type="scientific">Galleria mellonella</name>
    <name type="common">Greater wax moth</name>
    <dbReference type="NCBI Taxonomy" id="7137"/>
    <lineage>
        <taxon>Eukaryota</taxon>
        <taxon>Metazoa</taxon>
        <taxon>Ecdysozoa</taxon>
        <taxon>Arthropoda</taxon>
        <taxon>Hexapoda</taxon>
        <taxon>Insecta</taxon>
        <taxon>Pterygota</taxon>
        <taxon>Neoptera</taxon>
        <taxon>Endopterygota</taxon>
        <taxon>Lepidoptera</taxon>
        <taxon>Glossata</taxon>
        <taxon>Ditrysia</taxon>
        <taxon>Pyraloidea</taxon>
        <taxon>Pyralidae</taxon>
        <taxon>Galleriinae</taxon>
        <taxon>Galleria</taxon>
    </lineage>
</organism>
<dbReference type="CDD" id="cd00190">
    <property type="entry name" value="Tryp_SPc"/>
    <property type="match status" value="1"/>
</dbReference>
<keyword evidence="4 10" id="KW-0378">Hydrolase</keyword>
<dbReference type="InterPro" id="IPR043504">
    <property type="entry name" value="Peptidase_S1_PA_chymotrypsin"/>
</dbReference>
<keyword evidence="5 10" id="KW-0720">Serine protease</keyword>
<keyword evidence="6" id="KW-0865">Zymogen</keyword>
<comment type="catalytic activity">
    <reaction evidence="8">
        <text>Preferential cleavage: Arg-|-Xaa, Lys-|-Xaa.</text>
        <dbReference type="EC" id="3.4.21.4"/>
    </reaction>
</comment>
<feature type="domain" description="Peptidase S1" evidence="11">
    <location>
        <begin position="27"/>
        <end position="251"/>
    </location>
</feature>
<dbReference type="SMART" id="SM00020">
    <property type="entry name" value="Tryp_SPc"/>
    <property type="match status" value="1"/>
</dbReference>
<dbReference type="PANTHER" id="PTHR24276:SF97">
    <property type="entry name" value="GH13245P2-RELATED"/>
    <property type="match status" value="1"/>
</dbReference>
<accession>A0A6J1X6P1</accession>
<gene>
    <name evidence="13" type="primary">LOC113520773</name>
</gene>
<dbReference type="AlphaFoldDB" id="A0A6J1X6P1"/>
<proteinExistence type="inferred from homology"/>
<dbReference type="PROSITE" id="PS50240">
    <property type="entry name" value="TRYPSIN_DOM"/>
    <property type="match status" value="1"/>
</dbReference>
<evidence type="ECO:0000256" key="10">
    <source>
        <dbReference type="RuleBase" id="RU363034"/>
    </source>
</evidence>
<dbReference type="PRINTS" id="PR00722">
    <property type="entry name" value="CHYMOTRYPSIN"/>
</dbReference>
<dbReference type="Gene3D" id="2.40.10.10">
    <property type="entry name" value="Trypsin-like serine proteases"/>
    <property type="match status" value="1"/>
</dbReference>
<keyword evidence="7" id="KW-1015">Disulfide bond</keyword>
<evidence type="ECO:0000256" key="5">
    <source>
        <dbReference type="ARBA" id="ARBA00022825"/>
    </source>
</evidence>
<dbReference type="KEGG" id="gmw:113520773"/>
<reference evidence="13" key="1">
    <citation type="submission" date="2025-08" db="UniProtKB">
        <authorList>
            <consortium name="RefSeq"/>
        </authorList>
    </citation>
    <scope>IDENTIFICATION</scope>
    <source>
        <tissue evidence="13">Whole larvae</tissue>
    </source>
</reference>
<dbReference type="PROSITE" id="PS00134">
    <property type="entry name" value="TRYPSIN_HIS"/>
    <property type="match status" value="1"/>
</dbReference>
<dbReference type="InterPro" id="IPR018114">
    <property type="entry name" value="TRYPSIN_HIS"/>
</dbReference>
<dbReference type="EC" id="3.4.21.4" evidence="9"/>
<evidence type="ECO:0000313" key="12">
    <source>
        <dbReference type="Proteomes" id="UP001652740"/>
    </source>
</evidence>
<evidence type="ECO:0000256" key="2">
    <source>
        <dbReference type="ARBA" id="ARBA00022670"/>
    </source>
</evidence>
<dbReference type="InterPro" id="IPR009003">
    <property type="entry name" value="Peptidase_S1_PA"/>
</dbReference>